<evidence type="ECO:0000313" key="11">
    <source>
        <dbReference type="Proteomes" id="UP000095282"/>
    </source>
</evidence>
<keyword evidence="5 7" id="KW-0067">ATP-binding</keyword>
<evidence type="ECO:0000256" key="8">
    <source>
        <dbReference type="RuleBase" id="RU000304"/>
    </source>
</evidence>
<reference evidence="12" key="1">
    <citation type="submission" date="2016-11" db="UniProtKB">
        <authorList>
            <consortium name="WormBaseParasite"/>
        </authorList>
    </citation>
    <scope>IDENTIFICATION</scope>
</reference>
<keyword evidence="3 7" id="KW-0547">Nucleotide-binding</keyword>
<evidence type="ECO:0000259" key="10">
    <source>
        <dbReference type="PROSITE" id="PS50011"/>
    </source>
</evidence>
<dbReference type="SMART" id="SM00220">
    <property type="entry name" value="S_TKc"/>
    <property type="match status" value="1"/>
</dbReference>
<dbReference type="GO" id="GO:0005524">
    <property type="term" value="F:ATP binding"/>
    <property type="evidence" value="ECO:0007669"/>
    <property type="project" value="UniProtKB-UniRule"/>
</dbReference>
<feature type="region of interest" description="Disordered" evidence="9">
    <location>
        <begin position="1"/>
        <end position="51"/>
    </location>
</feature>
<dbReference type="eggNOG" id="KOG1290">
    <property type="taxonomic scope" value="Eukaryota"/>
</dbReference>
<evidence type="ECO:0000256" key="1">
    <source>
        <dbReference type="ARBA" id="ARBA00022527"/>
    </source>
</evidence>
<dbReference type="InterPro" id="IPR011009">
    <property type="entry name" value="Kinase-like_dom_sf"/>
</dbReference>
<protein>
    <submittedName>
        <fullName evidence="12">Protein kinase domain-containing protein</fullName>
    </submittedName>
</protein>
<evidence type="ECO:0000256" key="6">
    <source>
        <dbReference type="ARBA" id="ARBA00037966"/>
    </source>
</evidence>
<dbReference type="GO" id="GO:0004674">
    <property type="term" value="F:protein serine/threonine kinase activity"/>
    <property type="evidence" value="ECO:0007669"/>
    <property type="project" value="UniProtKB-KW"/>
</dbReference>
<keyword evidence="4" id="KW-0418">Kinase</keyword>
<comment type="similarity">
    <text evidence="6">Belongs to the protein kinase superfamily. CMGC Ser/Thr protein kinase family. Lammer subfamily.</text>
</comment>
<sequence>MASKISKVSTQPSSSTQPNVSGSSDYNSHEENNQLVITTKRKTKSREEDDERRGFLCVKPGHHVNDYELIKNLGQGSYGTVWLTKHTEAETYTAMKISRSSEFLRRLARREITILEDLDSLPHPNIVKFLDSFIWEENRLEHVVMTFEVLGPDLKSVISNSGQKLHLEVVKSITRQLLEAISYMHNLNYVHVDIKASNVMLAISKNDIKNLASSQDMTCNRYDINVTRADARIVAKLADFGLAFNMDENLNSYPQSNCIFRAPEQILTTRVTTAVDMWSFGCLIHQIVAGSNLFACKKYNSIPDHNSRHFMLMDHLLGPIKQADFQEGFREKFANKFDENGNMTVPVIDEFLPTCYETAIQFGMTDEEAEEYSDFLVLFFKYNTAERITADAAIRHNFLRSNGDTPAVPHLSLEYPETDIGEESNKVIPLPGDKE</sequence>
<dbReference type="Gene3D" id="1.10.510.10">
    <property type="entry name" value="Transferase(Phosphotransferase) domain 1"/>
    <property type="match status" value="1"/>
</dbReference>
<dbReference type="WBParaSite" id="Csp11.Scaffold628.g7001.t1">
    <property type="protein sequence ID" value="Csp11.Scaffold628.g7001.t1"/>
    <property type="gene ID" value="Csp11.Scaffold628.g7001"/>
</dbReference>
<evidence type="ECO:0000256" key="9">
    <source>
        <dbReference type="SAM" id="MobiDB-lite"/>
    </source>
</evidence>
<dbReference type="PANTHER" id="PTHR45646:SF11">
    <property type="entry name" value="SERINE_THREONINE-PROTEIN KINASE DOA"/>
    <property type="match status" value="1"/>
</dbReference>
<dbReference type="PROSITE" id="PS00108">
    <property type="entry name" value="PROTEIN_KINASE_ST"/>
    <property type="match status" value="1"/>
</dbReference>
<dbReference type="Proteomes" id="UP000095282">
    <property type="component" value="Unplaced"/>
</dbReference>
<dbReference type="InterPro" id="IPR000719">
    <property type="entry name" value="Prot_kinase_dom"/>
</dbReference>
<keyword evidence="2" id="KW-0808">Transferase</keyword>
<dbReference type="SUPFAM" id="SSF56112">
    <property type="entry name" value="Protein kinase-like (PK-like)"/>
    <property type="match status" value="1"/>
</dbReference>
<evidence type="ECO:0000256" key="3">
    <source>
        <dbReference type="ARBA" id="ARBA00022741"/>
    </source>
</evidence>
<name>A0A1I7TL57_9PELO</name>
<keyword evidence="11" id="KW-1185">Reference proteome</keyword>
<evidence type="ECO:0000313" key="12">
    <source>
        <dbReference type="WBParaSite" id="Csp11.Scaffold628.g7001.t1"/>
    </source>
</evidence>
<feature type="domain" description="Protein kinase" evidence="10">
    <location>
        <begin position="67"/>
        <end position="399"/>
    </location>
</feature>
<keyword evidence="1 8" id="KW-0723">Serine/threonine-protein kinase</keyword>
<dbReference type="PROSITE" id="PS00107">
    <property type="entry name" value="PROTEIN_KINASE_ATP"/>
    <property type="match status" value="1"/>
</dbReference>
<evidence type="ECO:0000256" key="7">
    <source>
        <dbReference type="PROSITE-ProRule" id="PRU10141"/>
    </source>
</evidence>
<dbReference type="Gene3D" id="3.30.200.20">
    <property type="entry name" value="Phosphorylase Kinase, domain 1"/>
    <property type="match status" value="1"/>
</dbReference>
<proteinExistence type="inferred from homology"/>
<evidence type="ECO:0000256" key="2">
    <source>
        <dbReference type="ARBA" id="ARBA00022679"/>
    </source>
</evidence>
<evidence type="ECO:0000256" key="4">
    <source>
        <dbReference type="ARBA" id="ARBA00022777"/>
    </source>
</evidence>
<dbReference type="InterPro" id="IPR008271">
    <property type="entry name" value="Ser/Thr_kinase_AS"/>
</dbReference>
<dbReference type="GO" id="GO:0005634">
    <property type="term" value="C:nucleus"/>
    <property type="evidence" value="ECO:0007669"/>
    <property type="project" value="TreeGrafter"/>
</dbReference>
<dbReference type="InterPro" id="IPR017441">
    <property type="entry name" value="Protein_kinase_ATP_BS"/>
</dbReference>
<accession>A0A1I7TL57</accession>
<organism evidence="11 12">
    <name type="scientific">Caenorhabditis tropicalis</name>
    <dbReference type="NCBI Taxonomy" id="1561998"/>
    <lineage>
        <taxon>Eukaryota</taxon>
        <taxon>Metazoa</taxon>
        <taxon>Ecdysozoa</taxon>
        <taxon>Nematoda</taxon>
        <taxon>Chromadorea</taxon>
        <taxon>Rhabditida</taxon>
        <taxon>Rhabditina</taxon>
        <taxon>Rhabditomorpha</taxon>
        <taxon>Rhabditoidea</taxon>
        <taxon>Rhabditidae</taxon>
        <taxon>Peloderinae</taxon>
        <taxon>Caenorhabditis</taxon>
    </lineage>
</organism>
<feature type="compositionally biased region" description="Polar residues" evidence="9">
    <location>
        <begin position="1"/>
        <end position="26"/>
    </location>
</feature>
<feature type="binding site" evidence="7">
    <location>
        <position position="96"/>
    </location>
    <ligand>
        <name>ATP</name>
        <dbReference type="ChEBI" id="CHEBI:30616"/>
    </ligand>
</feature>
<dbReference type="AlphaFoldDB" id="A0A1I7TL57"/>
<dbReference type="InterPro" id="IPR051175">
    <property type="entry name" value="CLK_kinases"/>
</dbReference>
<dbReference type="STRING" id="1561998.A0A1I7TL57"/>
<dbReference type="Pfam" id="PF00069">
    <property type="entry name" value="Pkinase"/>
    <property type="match status" value="1"/>
</dbReference>
<dbReference type="PANTHER" id="PTHR45646">
    <property type="entry name" value="SERINE/THREONINE-PROTEIN KINASE DOA-RELATED"/>
    <property type="match status" value="1"/>
</dbReference>
<evidence type="ECO:0000256" key="5">
    <source>
        <dbReference type="ARBA" id="ARBA00022840"/>
    </source>
</evidence>
<dbReference type="PROSITE" id="PS50011">
    <property type="entry name" value="PROTEIN_KINASE_DOM"/>
    <property type="match status" value="1"/>
</dbReference>